<sequence length="306" mass="33772">MVRPKPRRNHHHIVGASEDKHATSHCAVGGASANRSARSSDKKPIFKDGGNRRKRKPRARFAKPFDVSLNHDQATHGDVILGVTGNLMSAELATGRSTANFVVCCTEAAANSDNQHASETSRPLAIQYACYQNPYQVTYLLAGFDCSFLDMRCVSFMEPLPTACVCVICCALPAKIMPLPCGHAVCLAGWYNPYDSADKPHQDSKALSMFRSGVCPMDGVPFADPELEVVTCPKGVYNKPVFCVNNVFGCRFIVELGHLKAHCLHECRFHPMTCLLCGRDDIPECMTEQHFLLCARWHRVVPPTHE</sequence>
<evidence type="ECO:0000313" key="2">
    <source>
        <dbReference type="Proteomes" id="UP000821865"/>
    </source>
</evidence>
<comment type="caution">
    <text evidence="1">The sequence shown here is derived from an EMBL/GenBank/DDBJ whole genome shotgun (WGS) entry which is preliminary data.</text>
</comment>
<organism evidence="1 2">
    <name type="scientific">Dermacentor silvarum</name>
    <name type="common">Tick</name>
    <dbReference type="NCBI Taxonomy" id="543639"/>
    <lineage>
        <taxon>Eukaryota</taxon>
        <taxon>Metazoa</taxon>
        <taxon>Ecdysozoa</taxon>
        <taxon>Arthropoda</taxon>
        <taxon>Chelicerata</taxon>
        <taxon>Arachnida</taxon>
        <taxon>Acari</taxon>
        <taxon>Parasitiformes</taxon>
        <taxon>Ixodida</taxon>
        <taxon>Ixodoidea</taxon>
        <taxon>Ixodidae</taxon>
        <taxon>Rhipicephalinae</taxon>
        <taxon>Dermacentor</taxon>
    </lineage>
</organism>
<proteinExistence type="predicted"/>
<keyword evidence="2" id="KW-1185">Reference proteome</keyword>
<reference evidence="1" key="1">
    <citation type="submission" date="2020-05" db="EMBL/GenBank/DDBJ databases">
        <title>Large-scale comparative analyses of tick genomes elucidate their genetic diversity and vector capacities.</title>
        <authorList>
            <person name="Jia N."/>
            <person name="Wang J."/>
            <person name="Shi W."/>
            <person name="Du L."/>
            <person name="Sun Y."/>
            <person name="Zhan W."/>
            <person name="Jiang J."/>
            <person name="Wang Q."/>
            <person name="Zhang B."/>
            <person name="Ji P."/>
            <person name="Sakyi L.B."/>
            <person name="Cui X."/>
            <person name="Yuan T."/>
            <person name="Jiang B."/>
            <person name="Yang W."/>
            <person name="Lam T.T.-Y."/>
            <person name="Chang Q."/>
            <person name="Ding S."/>
            <person name="Wang X."/>
            <person name="Zhu J."/>
            <person name="Ruan X."/>
            <person name="Zhao L."/>
            <person name="Wei J."/>
            <person name="Que T."/>
            <person name="Du C."/>
            <person name="Cheng J."/>
            <person name="Dai P."/>
            <person name="Han X."/>
            <person name="Huang E."/>
            <person name="Gao Y."/>
            <person name="Liu J."/>
            <person name="Shao H."/>
            <person name="Ye R."/>
            <person name="Li L."/>
            <person name="Wei W."/>
            <person name="Wang X."/>
            <person name="Wang C."/>
            <person name="Yang T."/>
            <person name="Huo Q."/>
            <person name="Li W."/>
            <person name="Guo W."/>
            <person name="Chen H."/>
            <person name="Zhou L."/>
            <person name="Ni X."/>
            <person name="Tian J."/>
            <person name="Zhou Y."/>
            <person name="Sheng Y."/>
            <person name="Liu T."/>
            <person name="Pan Y."/>
            <person name="Xia L."/>
            <person name="Li J."/>
            <person name="Zhao F."/>
            <person name="Cao W."/>
        </authorList>
    </citation>
    <scope>NUCLEOTIDE SEQUENCE</scope>
    <source>
        <strain evidence="1">Dsil-2018</strain>
    </source>
</reference>
<dbReference type="Proteomes" id="UP000821865">
    <property type="component" value="Chromosome 10"/>
</dbReference>
<accession>A0ACB8DP31</accession>
<evidence type="ECO:0000313" key="1">
    <source>
        <dbReference type="EMBL" id="KAH7974210.1"/>
    </source>
</evidence>
<gene>
    <name evidence="1" type="ORF">HPB49_012022</name>
</gene>
<protein>
    <submittedName>
        <fullName evidence="1">Uncharacterized protein</fullName>
    </submittedName>
</protein>
<name>A0ACB8DP31_DERSI</name>
<dbReference type="EMBL" id="CM023479">
    <property type="protein sequence ID" value="KAH7974210.1"/>
    <property type="molecule type" value="Genomic_DNA"/>
</dbReference>